<proteinExistence type="predicted"/>
<dbReference type="KEGG" id="cben:EG339_01280"/>
<protein>
    <submittedName>
        <fullName evidence="1">Uncharacterized protein</fullName>
    </submittedName>
</protein>
<keyword evidence="2" id="KW-1185">Reference proteome</keyword>
<sequence>MIYLSAQPDEKYFLWQLEIQLLNFNRLGISCDHIHVIIGYDQDKGISNDALLFKENEKGNALIFFYPDTRKSKKYLSSIRPNILKQHWQEFTYLNKECVFYHDSDIIFSRKIDNLDYLIHSSVCYVSDTRDYTGVHTIIENAGMEALEEMADVVGIDVEMVIRNDREVGGAQYMLKSVDAGFWEKLESDSEKLYTVIQKINHEKWESEYEIHKVSRQKVKPIDPWLSDMWGLLWNLWLKDKKVEVREELHFSWINSTLDDWKKNAILHYTGSPENNTAEIFQKGKYLTYFPWYDDFSAISKENCSLPVVDLILDKRKELNKKRIDFSSVEVLLFCEATNDYIFKLYTVQTRYLSKFFKFDAILLFSTFDNKIIKITKEGIEVPIEEYTHSSEKLRLEFPVQYIFKKKDLFSLVNDSQFYNERLACEEIYTVDLIFMEQFLKVLDDDLFNININKFYRFEDERENHISLIHNSFVHNEPKNSFYSELQAYYIPTETL</sequence>
<dbReference type="RefSeq" id="WP_123868522.1">
    <property type="nucleotide sequence ID" value="NZ_CP033932.1"/>
</dbReference>
<dbReference type="AlphaFoldDB" id="A0A3G6T6B4"/>
<dbReference type="EMBL" id="CP033932">
    <property type="protein sequence ID" value="AZB23347.1"/>
    <property type="molecule type" value="Genomic_DNA"/>
</dbReference>
<gene>
    <name evidence="1" type="ORF">EG339_01280</name>
</gene>
<name>A0A3G6T6B4_9FLAO</name>
<evidence type="ECO:0000313" key="1">
    <source>
        <dbReference type="EMBL" id="AZB23347.1"/>
    </source>
</evidence>
<dbReference type="GeneID" id="99063432"/>
<reference evidence="2" key="1">
    <citation type="submission" date="2018-11" db="EMBL/GenBank/DDBJ databases">
        <title>Proposal to divide the Flavobacteriaceae and reorganize its genera based on Amino Acid Identity values calculated from whole genome sequences.</title>
        <authorList>
            <person name="Nicholson A.C."/>
            <person name="Gulvik C.A."/>
            <person name="Whitney A.M."/>
            <person name="Humrighouse B.W."/>
            <person name="Bell M."/>
            <person name="Holmes B."/>
            <person name="Steigerwalt A.G."/>
            <person name="Villarma A."/>
            <person name="Sheth M."/>
            <person name="Batra D."/>
            <person name="Pryor J."/>
            <person name="Bernardet J.-F."/>
            <person name="Hugo C."/>
            <person name="Kampfer P."/>
            <person name="Newman J."/>
            <person name="McQuiston J.R."/>
        </authorList>
    </citation>
    <scope>NUCLEOTIDE SEQUENCE [LARGE SCALE GENOMIC DNA]</scope>
    <source>
        <strain evidence="2">G0229</strain>
    </source>
</reference>
<organism evidence="1 2">
    <name type="scientific">Chryseobacterium bernardetii</name>
    <dbReference type="NCBI Taxonomy" id="1241978"/>
    <lineage>
        <taxon>Bacteria</taxon>
        <taxon>Pseudomonadati</taxon>
        <taxon>Bacteroidota</taxon>
        <taxon>Flavobacteriia</taxon>
        <taxon>Flavobacteriales</taxon>
        <taxon>Weeksellaceae</taxon>
        <taxon>Chryseobacterium group</taxon>
        <taxon>Chryseobacterium</taxon>
    </lineage>
</organism>
<dbReference type="Proteomes" id="UP000271193">
    <property type="component" value="Chromosome"/>
</dbReference>
<evidence type="ECO:0000313" key="2">
    <source>
        <dbReference type="Proteomes" id="UP000271193"/>
    </source>
</evidence>
<accession>A0A3G6T6B4</accession>